<feature type="transmembrane region" description="Helical" evidence="6">
    <location>
        <begin position="296"/>
        <end position="319"/>
    </location>
</feature>
<dbReference type="Proteomes" id="UP001487305">
    <property type="component" value="Unassembled WGS sequence"/>
</dbReference>
<dbReference type="InterPro" id="IPR036259">
    <property type="entry name" value="MFS_trans_sf"/>
</dbReference>
<dbReference type="PROSITE" id="PS50850">
    <property type="entry name" value="MFS"/>
    <property type="match status" value="1"/>
</dbReference>
<dbReference type="InterPro" id="IPR011701">
    <property type="entry name" value="MFS"/>
</dbReference>
<proteinExistence type="predicted"/>
<feature type="transmembrane region" description="Helical" evidence="6">
    <location>
        <begin position="171"/>
        <end position="190"/>
    </location>
</feature>
<comment type="subcellular location">
    <subcellularLocation>
        <location evidence="1">Cell membrane</location>
        <topology evidence="1">Multi-pass membrane protein</topology>
    </subcellularLocation>
</comment>
<dbReference type="Pfam" id="PF07690">
    <property type="entry name" value="MFS_1"/>
    <property type="match status" value="1"/>
</dbReference>
<feature type="transmembrane region" description="Helical" evidence="6">
    <location>
        <begin position="143"/>
        <end position="165"/>
    </location>
</feature>
<dbReference type="PANTHER" id="PTHR42718">
    <property type="entry name" value="MAJOR FACILITATOR SUPERFAMILY MULTIDRUG TRANSPORTER MFSC"/>
    <property type="match status" value="1"/>
</dbReference>
<feature type="transmembrane region" description="Helical" evidence="6">
    <location>
        <begin position="357"/>
        <end position="376"/>
    </location>
</feature>
<protein>
    <submittedName>
        <fullName evidence="8">MFS transporter</fullName>
    </submittedName>
</protein>
<evidence type="ECO:0000313" key="9">
    <source>
        <dbReference type="Proteomes" id="UP001487305"/>
    </source>
</evidence>
<feature type="transmembrane region" description="Helical" evidence="6">
    <location>
        <begin position="202"/>
        <end position="220"/>
    </location>
</feature>
<feature type="transmembrane region" description="Helical" evidence="6">
    <location>
        <begin position="226"/>
        <end position="244"/>
    </location>
</feature>
<dbReference type="PANTHER" id="PTHR42718:SF9">
    <property type="entry name" value="MAJOR FACILITATOR SUPERFAMILY MULTIDRUG TRANSPORTER MFSC"/>
    <property type="match status" value="1"/>
</dbReference>
<keyword evidence="9" id="KW-1185">Reference proteome</keyword>
<feature type="transmembrane region" description="Helical" evidence="6">
    <location>
        <begin position="265"/>
        <end position="290"/>
    </location>
</feature>
<name>A0ABV1JB33_9ACTN</name>
<feature type="transmembrane region" description="Helical" evidence="6">
    <location>
        <begin position="110"/>
        <end position="131"/>
    </location>
</feature>
<dbReference type="Gene3D" id="1.20.1250.20">
    <property type="entry name" value="MFS general substrate transporter like domains"/>
    <property type="match status" value="1"/>
</dbReference>
<keyword evidence="3 6" id="KW-0812">Transmembrane</keyword>
<feature type="transmembrane region" description="Helical" evidence="6">
    <location>
        <begin position="331"/>
        <end position="351"/>
    </location>
</feature>
<evidence type="ECO:0000256" key="6">
    <source>
        <dbReference type="SAM" id="Phobius"/>
    </source>
</evidence>
<reference evidence="8 9" key="1">
    <citation type="submission" date="2024-04" db="EMBL/GenBank/DDBJ databases">
        <title>Human intestinal bacterial collection.</title>
        <authorList>
            <person name="Pauvert C."/>
            <person name="Hitch T.C.A."/>
            <person name="Clavel T."/>
        </authorList>
    </citation>
    <scope>NUCLEOTIDE SEQUENCE [LARGE SCALE GENOMIC DNA]</scope>
    <source>
        <strain evidence="8 9">CLA-KB-H42</strain>
    </source>
</reference>
<dbReference type="InterPro" id="IPR020846">
    <property type="entry name" value="MFS_dom"/>
</dbReference>
<feature type="transmembrane region" description="Helical" evidence="6">
    <location>
        <begin position="80"/>
        <end position="98"/>
    </location>
</feature>
<evidence type="ECO:0000313" key="8">
    <source>
        <dbReference type="EMBL" id="MEQ3361872.1"/>
    </source>
</evidence>
<dbReference type="Gene3D" id="1.20.1720.10">
    <property type="entry name" value="Multidrug resistance protein D"/>
    <property type="match status" value="1"/>
</dbReference>
<evidence type="ECO:0000256" key="4">
    <source>
        <dbReference type="ARBA" id="ARBA00022989"/>
    </source>
</evidence>
<evidence type="ECO:0000259" key="7">
    <source>
        <dbReference type="PROSITE" id="PS50850"/>
    </source>
</evidence>
<keyword evidence="2" id="KW-0813">Transport</keyword>
<feature type="transmembrane region" description="Helical" evidence="6">
    <location>
        <begin position="432"/>
        <end position="460"/>
    </location>
</feature>
<evidence type="ECO:0000256" key="2">
    <source>
        <dbReference type="ARBA" id="ARBA00022448"/>
    </source>
</evidence>
<dbReference type="SUPFAM" id="SSF103473">
    <property type="entry name" value="MFS general substrate transporter"/>
    <property type="match status" value="1"/>
</dbReference>
<keyword evidence="5 6" id="KW-0472">Membrane</keyword>
<evidence type="ECO:0000256" key="5">
    <source>
        <dbReference type="ARBA" id="ARBA00023136"/>
    </source>
</evidence>
<comment type="caution">
    <text evidence="8">The sequence shown here is derived from an EMBL/GenBank/DDBJ whole genome shotgun (WGS) entry which is preliminary data.</text>
</comment>
<accession>A0ABV1JB33</accession>
<feature type="transmembrane region" description="Helical" evidence="6">
    <location>
        <begin position="388"/>
        <end position="412"/>
    </location>
</feature>
<evidence type="ECO:0000256" key="1">
    <source>
        <dbReference type="ARBA" id="ARBA00004651"/>
    </source>
</evidence>
<evidence type="ECO:0000256" key="3">
    <source>
        <dbReference type="ARBA" id="ARBA00022692"/>
    </source>
</evidence>
<gene>
    <name evidence="8" type="ORF">AAA083_02650</name>
</gene>
<dbReference type="EMBL" id="JBBNOP010000002">
    <property type="protein sequence ID" value="MEQ3361872.1"/>
    <property type="molecule type" value="Genomic_DNA"/>
</dbReference>
<keyword evidence="4 6" id="KW-1133">Transmembrane helix</keyword>
<sequence>MQNPRKTTANASKAVVPVLLACSFAASFSESMMSISLPKLADEFSLTLSVANWVVVGYLVVAATSVTLAAFLLKRFGLRVVFFLGGGALALGSGLAMLAPSFPALFVCRLLQAVCTGLFFPTVTGVIMIVIPKESLGVHLAMNSGIIALGLAISPVASGFMLTYFGWRAMFFVPFVLAAVLLVAGFFLLHDVEPRKQVSADFTSAAFSLLGLGSLVYGLSEITHDLAPAACALGAAAVILTLFVHRQLASKAPLLNLRPFGHPRFTIGLLLVMVGMMISFSLSVLLPLYFEGALGHTAFFAGLLLLAPVLVNAICALAGGRLFDKRGAWPLLPLGFALSLAGLAGVCFFGETMQTGLVVAFCAVAYAGLGFATTPAKTTALDQLPPELYSHGAAINSTFVQIGSAIGPSLFVGVLSSDVLRGTAAGLSKADAYAAGFSHTLAIAIGIAAVGLVAAILFAYTLRRKA</sequence>
<feature type="domain" description="Major facilitator superfamily (MFS) profile" evidence="7">
    <location>
        <begin position="15"/>
        <end position="463"/>
    </location>
</feature>
<feature type="transmembrane region" description="Helical" evidence="6">
    <location>
        <begin position="53"/>
        <end position="73"/>
    </location>
</feature>
<organism evidence="8 9">
    <name type="scientific">Raoultibacter massiliensis</name>
    <dbReference type="NCBI Taxonomy" id="1852371"/>
    <lineage>
        <taxon>Bacteria</taxon>
        <taxon>Bacillati</taxon>
        <taxon>Actinomycetota</taxon>
        <taxon>Coriobacteriia</taxon>
        <taxon>Eggerthellales</taxon>
        <taxon>Eggerthellaceae</taxon>
        <taxon>Raoultibacter</taxon>
    </lineage>
</organism>
<dbReference type="RefSeq" id="WP_102373946.1">
    <property type="nucleotide sequence ID" value="NZ_JBBNOP010000002.1"/>
</dbReference>